<keyword evidence="3" id="KW-0347">Helicase</keyword>
<organism evidence="8">
    <name type="scientific">Salix viminalis</name>
    <name type="common">Common osier</name>
    <name type="synonym">Basket willow</name>
    <dbReference type="NCBI Taxonomy" id="40686"/>
    <lineage>
        <taxon>Eukaryota</taxon>
        <taxon>Viridiplantae</taxon>
        <taxon>Streptophyta</taxon>
        <taxon>Embryophyta</taxon>
        <taxon>Tracheophyta</taxon>
        <taxon>Spermatophyta</taxon>
        <taxon>Magnoliopsida</taxon>
        <taxon>eudicotyledons</taxon>
        <taxon>Gunneridae</taxon>
        <taxon>Pentapetalae</taxon>
        <taxon>rosids</taxon>
        <taxon>fabids</taxon>
        <taxon>Malpighiales</taxon>
        <taxon>Salicaceae</taxon>
        <taxon>Saliceae</taxon>
        <taxon>Salix</taxon>
    </lineage>
</organism>
<evidence type="ECO:0000256" key="2">
    <source>
        <dbReference type="ARBA" id="ARBA00022741"/>
    </source>
</evidence>
<dbReference type="InterPro" id="IPR000330">
    <property type="entry name" value="SNF2_N"/>
</dbReference>
<dbReference type="Pfam" id="PF00176">
    <property type="entry name" value="SNF2-rel_dom"/>
    <property type="match status" value="1"/>
</dbReference>
<reference evidence="8" key="1">
    <citation type="submission" date="2019-03" db="EMBL/GenBank/DDBJ databases">
        <authorList>
            <person name="Mank J."/>
            <person name="Almeida P."/>
        </authorList>
    </citation>
    <scope>NUCLEOTIDE SEQUENCE</scope>
    <source>
        <strain evidence="8">78183</strain>
    </source>
</reference>
<dbReference type="InterPro" id="IPR038718">
    <property type="entry name" value="SNF2-like_sf"/>
</dbReference>
<evidence type="ECO:0000256" key="6">
    <source>
        <dbReference type="SAM" id="MobiDB-lite"/>
    </source>
</evidence>
<comment type="subcellular location">
    <subcellularLocation>
        <location evidence="1">Nucleus</location>
    </subcellularLocation>
</comment>
<evidence type="ECO:0000256" key="3">
    <source>
        <dbReference type="ARBA" id="ARBA00022806"/>
    </source>
</evidence>
<dbReference type="SUPFAM" id="SSF52540">
    <property type="entry name" value="P-loop containing nucleoside triphosphate hydrolases"/>
    <property type="match status" value="1"/>
</dbReference>
<dbReference type="Gene3D" id="3.40.50.10810">
    <property type="entry name" value="Tandem AAA-ATPase domain"/>
    <property type="match status" value="1"/>
</dbReference>
<keyword evidence="5" id="KW-0539">Nucleus</keyword>
<dbReference type="InterPro" id="IPR027417">
    <property type="entry name" value="P-loop_NTPase"/>
</dbReference>
<sequence>MSLTRLKMKLIQLLFVFKENIISFSMKKLALNANTVVMLLSIVQIISGRSARRDHAIMQHNILDGFNHQDSNSQPDCDPSNHSQGTTTSSSGGSGCIISHAPGTGKTRLVIVFIQTCMKLHPTCRPMIIAPSSMLLSWEAEFLMWGVDN</sequence>
<protein>
    <recommendedName>
        <fullName evidence="7">SNF2 N-terminal domain-containing protein</fullName>
    </recommendedName>
</protein>
<evidence type="ECO:0000313" key="8">
    <source>
        <dbReference type="EMBL" id="VFU23343.1"/>
    </source>
</evidence>
<gene>
    <name evidence="8" type="ORF">SVIM_LOCUS34471</name>
</gene>
<accession>A0A6N2KJC0</accession>
<dbReference type="AlphaFoldDB" id="A0A6N2KJC0"/>
<feature type="region of interest" description="Disordered" evidence="6">
    <location>
        <begin position="69"/>
        <end position="94"/>
    </location>
</feature>
<dbReference type="GO" id="GO:0004386">
    <property type="term" value="F:helicase activity"/>
    <property type="evidence" value="ECO:0007669"/>
    <property type="project" value="UniProtKB-KW"/>
</dbReference>
<dbReference type="GO" id="GO:0080188">
    <property type="term" value="P:gene silencing by siRNA-directed DNA methylation"/>
    <property type="evidence" value="ECO:0007669"/>
    <property type="project" value="InterPro"/>
</dbReference>
<dbReference type="InterPro" id="IPR044567">
    <property type="entry name" value="CLSY/DRD1"/>
</dbReference>
<evidence type="ECO:0000256" key="5">
    <source>
        <dbReference type="ARBA" id="ARBA00023242"/>
    </source>
</evidence>
<dbReference type="EMBL" id="CAADRP010000113">
    <property type="protein sequence ID" value="VFU23343.1"/>
    <property type="molecule type" value="Genomic_DNA"/>
</dbReference>
<dbReference type="PANTHER" id="PTHR45821:SF5">
    <property type="entry name" value="SNF2 DOMAIN-CONTAINING PROTEIN CLASSY 4"/>
    <property type="match status" value="1"/>
</dbReference>
<keyword evidence="3" id="KW-0378">Hydrolase</keyword>
<evidence type="ECO:0000256" key="4">
    <source>
        <dbReference type="ARBA" id="ARBA00022840"/>
    </source>
</evidence>
<proteinExistence type="predicted"/>
<feature type="compositionally biased region" description="Polar residues" evidence="6">
    <location>
        <begin position="69"/>
        <end position="84"/>
    </location>
</feature>
<evidence type="ECO:0000256" key="1">
    <source>
        <dbReference type="ARBA" id="ARBA00004123"/>
    </source>
</evidence>
<keyword evidence="4" id="KW-0067">ATP-binding</keyword>
<evidence type="ECO:0000259" key="7">
    <source>
        <dbReference type="Pfam" id="PF00176"/>
    </source>
</evidence>
<name>A0A6N2KJC0_SALVM</name>
<dbReference type="GO" id="GO:0005634">
    <property type="term" value="C:nucleus"/>
    <property type="evidence" value="ECO:0007669"/>
    <property type="project" value="UniProtKB-SubCell"/>
</dbReference>
<keyword evidence="2" id="KW-0547">Nucleotide-binding</keyword>
<dbReference type="PANTHER" id="PTHR45821">
    <property type="entry name" value="SNF2 DOMAIN-CONTAINING PROTEIN CLASSY 2-RELATED"/>
    <property type="match status" value="1"/>
</dbReference>
<feature type="domain" description="SNF2 N-terminal" evidence="7">
    <location>
        <begin position="93"/>
        <end position="145"/>
    </location>
</feature>
<dbReference type="GO" id="GO:0005524">
    <property type="term" value="F:ATP binding"/>
    <property type="evidence" value="ECO:0007669"/>
    <property type="project" value="UniProtKB-KW"/>
</dbReference>